<evidence type="ECO:0000256" key="2">
    <source>
        <dbReference type="ARBA" id="ARBA00004514"/>
    </source>
</evidence>
<evidence type="ECO:0000256" key="5">
    <source>
        <dbReference type="ARBA" id="ARBA00006517"/>
    </source>
</evidence>
<dbReference type="InterPro" id="IPR035979">
    <property type="entry name" value="RBD_domain_sf"/>
</dbReference>
<dbReference type="GO" id="GO:0006364">
    <property type="term" value="P:rRNA processing"/>
    <property type="evidence" value="ECO:0007669"/>
    <property type="project" value="UniProtKB-KW"/>
</dbReference>
<keyword evidence="13" id="KW-0067">ATP-binding</keyword>
<evidence type="ECO:0000256" key="11">
    <source>
        <dbReference type="ARBA" id="ARBA00022801"/>
    </source>
</evidence>
<dbReference type="GO" id="GO:0003723">
    <property type="term" value="F:RNA binding"/>
    <property type="evidence" value="ECO:0007669"/>
    <property type="project" value="UniProtKB-KW"/>
</dbReference>
<evidence type="ECO:0000259" key="20">
    <source>
        <dbReference type="PROSITE" id="PS50878"/>
    </source>
</evidence>
<evidence type="ECO:0000256" key="10">
    <source>
        <dbReference type="ARBA" id="ARBA00022741"/>
    </source>
</evidence>
<dbReference type="SUPFAM" id="SSF56672">
    <property type="entry name" value="DNA/RNA polymerases"/>
    <property type="match status" value="1"/>
</dbReference>
<keyword evidence="17" id="KW-0539">Nucleus</keyword>
<keyword evidence="8" id="KW-0698">rRNA processing</keyword>
<dbReference type="GO" id="GO:0003724">
    <property type="term" value="F:RNA helicase activity"/>
    <property type="evidence" value="ECO:0007669"/>
    <property type="project" value="UniProtKB-EC"/>
</dbReference>
<feature type="region of interest" description="Disordered" evidence="19">
    <location>
        <begin position="736"/>
        <end position="765"/>
    </location>
</feature>
<dbReference type="Pfam" id="PF26142">
    <property type="entry name" value="DD_DDX21-DDX50"/>
    <property type="match status" value="1"/>
</dbReference>
<evidence type="ECO:0000256" key="19">
    <source>
        <dbReference type="SAM" id="MobiDB-lite"/>
    </source>
</evidence>
<keyword evidence="14" id="KW-0694">RNA-binding</keyword>
<sequence>MADASQRRRGARHEFHGLAGAGHTGSWSPGGEEPRGLLGLVVWRRGRQAIGCRAAAAGGGSSGVARRGCRRAEMPEATRFSASSGAESDPECPMESESALESSRRRRKKEKKEKKSKRHDKSRRRKTQTDESEQSEDDIDSPKLKKSRSGVKQNGDVRAESPENTRLSSLNVKSTHKKRHSNSSETSSGDGDSEQEQEMTEEQKEGAFSNFSISKGTIQLLQARGVTYLFPVQVKTFDPVYSGKDVIAQARTGTGKTFSFAIPLIERLQGDSQERRRGRSPKVLVLCPTRELANQVAKDFKDITRKLTVACFYGGTPYNGQIDLMRSGIDILVGTPGRIKDHLQNGKLDLTKVKHVVLDEVDQMLDMGFAEQVEDILRVAYKKDSEDNPQTLLFSATCPHWVYDVAKKYMKSRYEQIDLIGKRTQKAATTVEHLAIECHWSQRAAVIGDVIQVYSGSHGRTIVFCETKKEANELALNASIKQDCQSLHGDIPQKQREITLKGFRNGTFKVLVATNVAARGLDIPEVDLVVQSSPPKDVESYIHRSGRTGRAGRTGICICFYQRKEEHQLRYVEQKAGITFKRVGVPTATDIIKASSKDAIRCLDSVPQTAIEYFKESARLLIQEKGPVNALAAALAHISGATSIEQRSLLNSDAGFVTMILRCSEEINNMSYAWRRLRELLGDDVDRKVNRMCFLKGKMGVCFDIPAADQKEIEARWEDSKQWRLCVATELPELVESQRGGGGGGGNGRSFSSSRNGRRGAKRETPVKHLKAHKGCFSVKETRTTAQLKCLYINARSMGNKQEDLKAIVQQENCDIVAIMETWWDDSHNWSAAMDGYKLFRRDRQDVCWKYNTAERKQSRRFLECVADNFLTQLNGWKEDLGNYRPISLTSVLGKLMEQIILNAITRHVEDDQVIKPSQHGFRKGRSCLTNLISFYNNVTRLVDEGKAVDVVYLDFSKAFDTVSHSILLEKLAARGLDGCTLRWVKTWLDVRAQRVVVNGVYSSWRPVTSGVPQGSVLGPVLFSIFINDLDEGIECTLSKFADDTKLGGSVDLLEGRQALQRDLDRLDRWAEVSCMRFNKAKCKVLHLGHSNPMQRYRLGEEWLESCLVEKDLGVLLDSHLNMSQQHAQVAKKANGTLVCIRNSVASRTREVIVPLYSALVRLHLECCVQFWAPHYKKDIEVLARVQRRATKLVKGLEQKSYEEWLRGLGLFSLEKRRLKGDLIALYNYLKGGCSKVGVGLFFQVTSDRTRGNGLKLCQGKFRLAVTKFYLTERVVQHWKRLSREVVESPCLEVFKRRLDEVLRDMV</sequence>
<evidence type="ECO:0000256" key="3">
    <source>
        <dbReference type="ARBA" id="ARBA00004604"/>
    </source>
</evidence>
<dbReference type="CDD" id="cd18787">
    <property type="entry name" value="SF2_C_DEAD"/>
    <property type="match status" value="1"/>
</dbReference>
<evidence type="ECO:0000313" key="24">
    <source>
        <dbReference type="Proteomes" id="UP001333110"/>
    </source>
</evidence>
<evidence type="ECO:0000259" key="22">
    <source>
        <dbReference type="PROSITE" id="PS51194"/>
    </source>
</evidence>
<dbReference type="InterPro" id="IPR014001">
    <property type="entry name" value="Helicase_ATP-bd"/>
</dbReference>
<evidence type="ECO:0000256" key="8">
    <source>
        <dbReference type="ARBA" id="ARBA00022552"/>
    </source>
</evidence>
<dbReference type="PANTHER" id="PTHR47959:SF19">
    <property type="entry name" value="NUCLEOLAR RNA HELICASE 2-A"/>
    <property type="match status" value="1"/>
</dbReference>
<keyword evidence="16" id="KW-0804">Transcription</keyword>
<evidence type="ECO:0000256" key="4">
    <source>
        <dbReference type="ARBA" id="ARBA00004642"/>
    </source>
</evidence>
<keyword evidence="11" id="KW-0378">Hydrolase</keyword>
<dbReference type="InterPro" id="IPR011545">
    <property type="entry name" value="DEAD/DEAH_box_helicase_dom"/>
</dbReference>
<evidence type="ECO:0000256" key="14">
    <source>
        <dbReference type="ARBA" id="ARBA00022884"/>
    </source>
</evidence>
<feature type="region of interest" description="Disordered" evidence="19">
    <location>
        <begin position="1"/>
        <end position="35"/>
    </location>
</feature>
<evidence type="ECO:0000256" key="6">
    <source>
        <dbReference type="ARBA" id="ARBA00012552"/>
    </source>
</evidence>
<feature type="compositionally biased region" description="Polar residues" evidence="19">
    <location>
        <begin position="164"/>
        <end position="173"/>
    </location>
</feature>
<feature type="domain" description="Reverse transcriptase" evidence="20">
    <location>
        <begin position="855"/>
        <end position="1108"/>
    </location>
</feature>
<dbReference type="Gene3D" id="3.30.70.2280">
    <property type="match status" value="1"/>
</dbReference>
<organism evidence="23 24">
    <name type="scientific">Mycteria americana</name>
    <name type="common">Wood stork</name>
    <dbReference type="NCBI Taxonomy" id="33587"/>
    <lineage>
        <taxon>Eukaryota</taxon>
        <taxon>Metazoa</taxon>
        <taxon>Chordata</taxon>
        <taxon>Craniata</taxon>
        <taxon>Vertebrata</taxon>
        <taxon>Euteleostomi</taxon>
        <taxon>Archelosauria</taxon>
        <taxon>Archosauria</taxon>
        <taxon>Dinosauria</taxon>
        <taxon>Saurischia</taxon>
        <taxon>Theropoda</taxon>
        <taxon>Coelurosauria</taxon>
        <taxon>Aves</taxon>
        <taxon>Neognathae</taxon>
        <taxon>Neoaves</taxon>
        <taxon>Aequornithes</taxon>
        <taxon>Ciconiiformes</taxon>
        <taxon>Ciconiidae</taxon>
        <taxon>Mycteria</taxon>
    </lineage>
</organism>
<dbReference type="Pfam" id="PF00270">
    <property type="entry name" value="DEAD"/>
    <property type="match status" value="1"/>
</dbReference>
<evidence type="ECO:0000256" key="9">
    <source>
        <dbReference type="ARBA" id="ARBA00022737"/>
    </source>
</evidence>
<dbReference type="Proteomes" id="UP001333110">
    <property type="component" value="Unassembled WGS sequence"/>
</dbReference>
<dbReference type="InterPro" id="IPR027417">
    <property type="entry name" value="P-loop_NTPase"/>
</dbReference>
<evidence type="ECO:0000256" key="13">
    <source>
        <dbReference type="ARBA" id="ARBA00022840"/>
    </source>
</evidence>
<dbReference type="InterPro" id="IPR012562">
    <property type="entry name" value="GUCT"/>
</dbReference>
<accession>A0AAN7RYG7</accession>
<keyword evidence="24" id="KW-1185">Reference proteome</keyword>
<evidence type="ECO:0000256" key="1">
    <source>
        <dbReference type="ARBA" id="ARBA00004173"/>
    </source>
</evidence>
<evidence type="ECO:0000256" key="17">
    <source>
        <dbReference type="ARBA" id="ARBA00023242"/>
    </source>
</evidence>
<dbReference type="GO" id="GO:0005654">
    <property type="term" value="C:nucleoplasm"/>
    <property type="evidence" value="ECO:0007669"/>
    <property type="project" value="UniProtKB-SubCell"/>
</dbReference>
<dbReference type="PANTHER" id="PTHR47959">
    <property type="entry name" value="ATP-DEPENDENT RNA HELICASE RHLE-RELATED"/>
    <property type="match status" value="1"/>
</dbReference>
<dbReference type="GO" id="GO:0005524">
    <property type="term" value="F:ATP binding"/>
    <property type="evidence" value="ECO:0007669"/>
    <property type="project" value="UniProtKB-KW"/>
</dbReference>
<dbReference type="SUPFAM" id="SSF52540">
    <property type="entry name" value="P-loop containing nucleoside triphosphate hydrolases"/>
    <property type="match status" value="1"/>
</dbReference>
<dbReference type="GO" id="GO:0005730">
    <property type="term" value="C:nucleolus"/>
    <property type="evidence" value="ECO:0007669"/>
    <property type="project" value="UniProtKB-SubCell"/>
</dbReference>
<dbReference type="SUPFAM" id="SSF56219">
    <property type="entry name" value="DNase I-like"/>
    <property type="match status" value="1"/>
</dbReference>
<feature type="region of interest" description="Disordered" evidence="19">
    <location>
        <begin position="53"/>
        <end position="208"/>
    </location>
</feature>
<dbReference type="InterPro" id="IPR001650">
    <property type="entry name" value="Helicase_C-like"/>
</dbReference>
<keyword evidence="9" id="KW-0677">Repeat</keyword>
<keyword evidence="15" id="KW-0496">Mitochondrion</keyword>
<comment type="catalytic activity">
    <reaction evidence="18">
        <text>ATP + H2O = ADP + phosphate + H(+)</text>
        <dbReference type="Rhea" id="RHEA:13065"/>
        <dbReference type="ChEBI" id="CHEBI:15377"/>
        <dbReference type="ChEBI" id="CHEBI:15378"/>
        <dbReference type="ChEBI" id="CHEBI:30616"/>
        <dbReference type="ChEBI" id="CHEBI:43474"/>
        <dbReference type="ChEBI" id="CHEBI:456216"/>
        <dbReference type="EC" id="3.6.4.13"/>
    </reaction>
    <physiologicalReaction direction="left-to-right" evidence="18">
        <dbReference type="Rhea" id="RHEA:13066"/>
    </physiologicalReaction>
</comment>
<evidence type="ECO:0000256" key="7">
    <source>
        <dbReference type="ARBA" id="ARBA00022490"/>
    </source>
</evidence>
<dbReference type="Gene3D" id="3.40.50.300">
    <property type="entry name" value="P-loop containing nucleotide triphosphate hydrolases"/>
    <property type="match status" value="2"/>
</dbReference>
<protein>
    <recommendedName>
        <fullName evidence="6">RNA helicase</fullName>
        <ecNumber evidence="6">3.6.4.13</ecNumber>
    </recommendedName>
</protein>
<gene>
    <name evidence="23" type="ORF">QYF61_017148</name>
</gene>
<feature type="domain" description="Helicase ATP-binding" evidence="21">
    <location>
        <begin position="237"/>
        <end position="416"/>
    </location>
</feature>
<feature type="compositionally biased region" description="Acidic residues" evidence="19">
    <location>
        <begin position="130"/>
        <end position="139"/>
    </location>
</feature>
<dbReference type="PROSITE" id="PS51194">
    <property type="entry name" value="HELICASE_CTER"/>
    <property type="match status" value="1"/>
</dbReference>
<reference evidence="23 24" key="1">
    <citation type="journal article" date="2023" name="J. Hered.">
        <title>Chromosome-level genome of the wood stork (Mycteria americana) provides insight into avian chromosome evolution.</title>
        <authorList>
            <person name="Flamio R. Jr."/>
            <person name="Ramstad K.M."/>
        </authorList>
    </citation>
    <scope>NUCLEOTIDE SEQUENCE [LARGE SCALE GENOMIC DNA]</scope>
    <source>
        <strain evidence="23">JAX WOST 10</strain>
    </source>
</reference>
<dbReference type="PROSITE" id="PS50878">
    <property type="entry name" value="RT_POL"/>
    <property type="match status" value="1"/>
</dbReference>
<dbReference type="EC" id="3.6.4.13" evidence="6"/>
<dbReference type="InterPro" id="IPR050079">
    <property type="entry name" value="DEAD_box_RNA_helicase"/>
</dbReference>
<dbReference type="SMART" id="SM00490">
    <property type="entry name" value="HELICc"/>
    <property type="match status" value="1"/>
</dbReference>
<evidence type="ECO:0000256" key="15">
    <source>
        <dbReference type="ARBA" id="ARBA00023128"/>
    </source>
</evidence>
<evidence type="ECO:0000259" key="21">
    <source>
        <dbReference type="PROSITE" id="PS51192"/>
    </source>
</evidence>
<dbReference type="Pfam" id="PF00078">
    <property type="entry name" value="RVT_1"/>
    <property type="match status" value="1"/>
</dbReference>
<evidence type="ECO:0000256" key="12">
    <source>
        <dbReference type="ARBA" id="ARBA00022806"/>
    </source>
</evidence>
<dbReference type="InterPro" id="IPR043502">
    <property type="entry name" value="DNA/RNA_pol_sf"/>
</dbReference>
<dbReference type="GO" id="GO:0005829">
    <property type="term" value="C:cytosol"/>
    <property type="evidence" value="ECO:0007669"/>
    <property type="project" value="UniProtKB-SubCell"/>
</dbReference>
<feature type="compositionally biased region" description="Basic residues" evidence="19">
    <location>
        <begin position="104"/>
        <end position="126"/>
    </location>
</feature>
<dbReference type="PROSITE" id="PS51192">
    <property type="entry name" value="HELICASE_ATP_BIND_1"/>
    <property type="match status" value="1"/>
</dbReference>
<feature type="domain" description="Helicase C-terminal" evidence="22">
    <location>
        <begin position="449"/>
        <end position="593"/>
    </location>
</feature>
<keyword evidence="10" id="KW-0547">Nucleotide-binding</keyword>
<dbReference type="CDD" id="cd01650">
    <property type="entry name" value="RT_nLTR_like"/>
    <property type="match status" value="1"/>
</dbReference>
<feature type="compositionally biased region" description="Gly residues" evidence="19">
    <location>
        <begin position="739"/>
        <end position="748"/>
    </location>
</feature>
<dbReference type="Pfam" id="PF08152">
    <property type="entry name" value="GUCT"/>
    <property type="match status" value="1"/>
</dbReference>
<evidence type="ECO:0000313" key="23">
    <source>
        <dbReference type="EMBL" id="KAK4821270.1"/>
    </source>
</evidence>
<dbReference type="GO" id="GO:0005739">
    <property type="term" value="C:mitochondrion"/>
    <property type="evidence" value="ECO:0007669"/>
    <property type="project" value="UniProtKB-SubCell"/>
</dbReference>
<keyword evidence="12" id="KW-0347">Helicase</keyword>
<comment type="caution">
    <text evidence="23">The sequence shown here is derived from an EMBL/GenBank/DDBJ whole genome shotgun (WGS) entry which is preliminary data.</text>
</comment>
<dbReference type="InterPro" id="IPR059027">
    <property type="entry name" value="DD_DDX21-DDX50"/>
</dbReference>
<keyword evidence="7" id="KW-0963">Cytoplasm</keyword>
<dbReference type="GO" id="GO:0016787">
    <property type="term" value="F:hydrolase activity"/>
    <property type="evidence" value="ECO:0007669"/>
    <property type="project" value="UniProtKB-KW"/>
</dbReference>
<dbReference type="FunFam" id="3.40.50.300:FF:000666">
    <property type="entry name" value="ATP-dependent RNA helicase DDX50"/>
    <property type="match status" value="1"/>
</dbReference>
<dbReference type="SUPFAM" id="SSF54928">
    <property type="entry name" value="RNA-binding domain, RBD"/>
    <property type="match status" value="1"/>
</dbReference>
<evidence type="ECO:0000256" key="18">
    <source>
        <dbReference type="ARBA" id="ARBA00049390"/>
    </source>
</evidence>
<dbReference type="InterPro" id="IPR000477">
    <property type="entry name" value="RT_dom"/>
</dbReference>
<comment type="similarity">
    <text evidence="5">Belongs to the DEAD box helicase family. DDX21/DDX50 subfamily.</text>
</comment>
<dbReference type="Gene3D" id="3.60.10.10">
    <property type="entry name" value="Endonuclease/exonuclease/phosphatase"/>
    <property type="match status" value="1"/>
</dbReference>
<dbReference type="InterPro" id="IPR036691">
    <property type="entry name" value="Endo/exonu/phosph_ase_sf"/>
</dbReference>
<name>A0AAN7RYG7_MYCAM</name>
<dbReference type="EMBL" id="JAUNZN010000005">
    <property type="protein sequence ID" value="KAK4821270.1"/>
    <property type="molecule type" value="Genomic_DNA"/>
</dbReference>
<dbReference type="CDD" id="cd17944">
    <property type="entry name" value="DEADc_DDX21_DDX50"/>
    <property type="match status" value="1"/>
</dbReference>
<dbReference type="Pfam" id="PF00271">
    <property type="entry name" value="Helicase_C"/>
    <property type="match status" value="1"/>
</dbReference>
<evidence type="ECO:0000256" key="16">
    <source>
        <dbReference type="ARBA" id="ARBA00023163"/>
    </source>
</evidence>
<dbReference type="CDD" id="cd12936">
    <property type="entry name" value="GUCT_RHII_Gualpha_beta"/>
    <property type="match status" value="1"/>
</dbReference>
<proteinExistence type="inferred from homology"/>
<comment type="subcellular location">
    <subcellularLocation>
        <location evidence="2">Cytoplasm</location>
        <location evidence="2">Cytosol</location>
    </subcellularLocation>
    <subcellularLocation>
        <location evidence="1">Mitochondrion</location>
    </subcellularLocation>
    <subcellularLocation>
        <location evidence="3">Nucleus</location>
        <location evidence="3">Nucleolus</location>
    </subcellularLocation>
    <subcellularLocation>
        <location evidence="4">Nucleus</location>
        <location evidence="4">Nucleoplasm</location>
    </subcellularLocation>
</comment>
<dbReference type="FunFam" id="3.40.50.300:FF:001168">
    <property type="entry name" value="nucleolar RNA helicase 2"/>
    <property type="match status" value="1"/>
</dbReference>
<feature type="compositionally biased region" description="Acidic residues" evidence="19">
    <location>
        <begin position="191"/>
        <end position="200"/>
    </location>
</feature>
<dbReference type="SMART" id="SM00487">
    <property type="entry name" value="DEXDc"/>
    <property type="match status" value="1"/>
</dbReference>